<evidence type="ECO:0000256" key="2">
    <source>
        <dbReference type="SAM" id="Phobius"/>
    </source>
</evidence>
<reference evidence="3" key="1">
    <citation type="submission" date="2023-07" db="EMBL/GenBank/DDBJ databases">
        <title>Sequencing the genomes of 1000 actinobacteria strains.</title>
        <authorList>
            <person name="Klenk H.-P."/>
        </authorList>
    </citation>
    <scope>NUCLEOTIDE SEQUENCE</scope>
    <source>
        <strain evidence="3">DSM 107476</strain>
    </source>
</reference>
<evidence type="ECO:0008006" key="5">
    <source>
        <dbReference type="Google" id="ProtNLM"/>
    </source>
</evidence>
<comment type="caution">
    <text evidence="3">The sequence shown here is derived from an EMBL/GenBank/DDBJ whole genome shotgun (WGS) entry which is preliminary data.</text>
</comment>
<evidence type="ECO:0000313" key="4">
    <source>
        <dbReference type="Proteomes" id="UP001180840"/>
    </source>
</evidence>
<keyword evidence="2" id="KW-0812">Transmembrane</keyword>
<feature type="region of interest" description="Disordered" evidence="1">
    <location>
        <begin position="395"/>
        <end position="432"/>
    </location>
</feature>
<feature type="transmembrane region" description="Helical" evidence="2">
    <location>
        <begin position="26"/>
        <end position="47"/>
    </location>
</feature>
<feature type="transmembrane region" description="Helical" evidence="2">
    <location>
        <begin position="100"/>
        <end position="121"/>
    </location>
</feature>
<keyword evidence="4" id="KW-1185">Reference proteome</keyword>
<accession>A0ABU1ZZP9</accession>
<feature type="transmembrane region" description="Helical" evidence="2">
    <location>
        <begin position="127"/>
        <end position="145"/>
    </location>
</feature>
<dbReference type="EMBL" id="JAVDXZ010000001">
    <property type="protein sequence ID" value="MDR7330399.1"/>
    <property type="molecule type" value="Genomic_DNA"/>
</dbReference>
<evidence type="ECO:0000256" key="1">
    <source>
        <dbReference type="SAM" id="MobiDB-lite"/>
    </source>
</evidence>
<organism evidence="3 4">
    <name type="scientific">Corynebacterium guangdongense</name>
    <dbReference type="NCBI Taxonomy" id="1783348"/>
    <lineage>
        <taxon>Bacteria</taxon>
        <taxon>Bacillati</taxon>
        <taxon>Actinomycetota</taxon>
        <taxon>Actinomycetes</taxon>
        <taxon>Mycobacteriales</taxon>
        <taxon>Corynebacteriaceae</taxon>
        <taxon>Corynebacterium</taxon>
    </lineage>
</organism>
<gene>
    <name evidence="3" type="ORF">J2S39_002075</name>
</gene>
<protein>
    <recommendedName>
        <fullName evidence="5">NERD domain-containing protein</fullName>
    </recommendedName>
</protein>
<keyword evidence="2" id="KW-0472">Membrane</keyword>
<proteinExistence type="predicted"/>
<evidence type="ECO:0000313" key="3">
    <source>
        <dbReference type="EMBL" id="MDR7330399.1"/>
    </source>
</evidence>
<sequence length="432" mass="46575">MARHASQARADYRGAAIAGASAAARAVNLGIVTLVPCAVVLEFLAQFRERLPQIEDYLRAMSGVADLALVALLVALAVAVHLGLVGLGLVLGSRLTAWKVALGLILAWVALPATWLGWRLAVQGHESLWLFAPTYVTVGYLLGVLRTAPESIKVKWIVEDVVNEQTRLVEDLGEEFSWVAAHLDLARPETRNELRQPRVVRPPDFEVFGMAGITLLSGVGKGLNRRAVWQGIKGEKLTTDIIRDVAGEYPGLTLIQNLKVPGSDTWDVDHAVVYGNRVILIDSKFYRNGTYAWVGDHIEDYERNGRFSMPNSHAKAARVVAGHLPPDTEVVAMIAIHSSDGGLVETFNAGDAKPLLVNAADTARVIRSLLQGQNLSPAGPVQGAPARRHQRLVTLLAGNQERTEGPGVRPRPGRPEAGPRPGREDGAEGPLA</sequence>
<name>A0ABU1ZZP9_9CORY</name>
<feature type="transmembrane region" description="Helical" evidence="2">
    <location>
        <begin position="67"/>
        <end position="91"/>
    </location>
</feature>
<feature type="compositionally biased region" description="Low complexity" evidence="1">
    <location>
        <begin position="405"/>
        <end position="420"/>
    </location>
</feature>
<dbReference type="RefSeq" id="WP_290196058.1">
    <property type="nucleotide sequence ID" value="NZ_CP047654.1"/>
</dbReference>
<dbReference type="Proteomes" id="UP001180840">
    <property type="component" value="Unassembled WGS sequence"/>
</dbReference>
<keyword evidence="2" id="KW-1133">Transmembrane helix</keyword>